<keyword evidence="6 23" id="KW-0328">Glycosyltransferase</keyword>
<dbReference type="InterPro" id="IPR029044">
    <property type="entry name" value="Nucleotide-diphossugar_trans"/>
</dbReference>
<evidence type="ECO:0000256" key="21">
    <source>
        <dbReference type="PIRSR" id="PIRSR605150-3"/>
    </source>
</evidence>
<comment type="cofactor">
    <cofactor evidence="1">
        <name>Mn(2+)</name>
        <dbReference type="ChEBI" id="CHEBI:29035"/>
    </cofactor>
</comment>
<evidence type="ECO:0000256" key="5">
    <source>
        <dbReference type="ARBA" id="ARBA00022475"/>
    </source>
</evidence>
<dbReference type="Proteomes" id="UP000515123">
    <property type="component" value="Linkage group 2"/>
</dbReference>
<dbReference type="UniPathway" id="UPA00695"/>
<feature type="binding site" evidence="20">
    <location>
        <position position="344"/>
    </location>
    <ligand>
        <name>UDP-alpha-D-glucose</name>
        <dbReference type="ChEBI" id="CHEBI:58885"/>
    </ligand>
</feature>
<dbReference type="GO" id="GO:0030244">
    <property type="term" value="P:cellulose biosynthetic process"/>
    <property type="evidence" value="ECO:0007669"/>
    <property type="project" value="UniProtKB-KW"/>
</dbReference>
<comment type="catalytic activity">
    <reaction evidence="18 23">
        <text>[(1-&gt;4)-beta-D-glucosyl](n) + UDP-alpha-D-glucose = [(1-&gt;4)-beta-D-glucosyl](n+1) + UDP + H(+)</text>
        <dbReference type="Rhea" id="RHEA:19929"/>
        <dbReference type="Rhea" id="RHEA-COMP:10033"/>
        <dbReference type="Rhea" id="RHEA-COMP:10034"/>
        <dbReference type="ChEBI" id="CHEBI:15378"/>
        <dbReference type="ChEBI" id="CHEBI:18246"/>
        <dbReference type="ChEBI" id="CHEBI:58223"/>
        <dbReference type="ChEBI" id="CHEBI:58885"/>
        <dbReference type="EC" id="2.4.1.12"/>
    </reaction>
</comment>
<evidence type="ECO:0000313" key="27">
    <source>
        <dbReference type="RefSeq" id="XP_020081141.1"/>
    </source>
</evidence>
<feature type="binding site" evidence="20">
    <location>
        <position position="380"/>
    </location>
    <ligand>
        <name>UDP-alpha-D-glucose</name>
        <dbReference type="ChEBI" id="CHEBI:58885"/>
    </ligand>
</feature>
<dbReference type="InterPro" id="IPR001841">
    <property type="entry name" value="Znf_RING"/>
</dbReference>
<evidence type="ECO:0000256" key="24">
    <source>
        <dbReference type="SAM" id="MobiDB-lite"/>
    </source>
</evidence>
<dbReference type="GO" id="GO:0008270">
    <property type="term" value="F:zinc ion binding"/>
    <property type="evidence" value="ECO:0007669"/>
    <property type="project" value="UniProtKB-KW"/>
</dbReference>
<reference evidence="26" key="1">
    <citation type="journal article" date="2015" name="Nat. Genet.">
        <title>The pineapple genome and the evolution of CAM photosynthesis.</title>
        <authorList>
            <person name="Ming R."/>
            <person name="VanBuren R."/>
            <person name="Wai C.M."/>
            <person name="Tang H."/>
            <person name="Schatz M.C."/>
            <person name="Bowers J.E."/>
            <person name="Lyons E."/>
            <person name="Wang M.L."/>
            <person name="Chen J."/>
            <person name="Biggers E."/>
            <person name="Zhang J."/>
            <person name="Huang L."/>
            <person name="Zhang L."/>
            <person name="Miao W."/>
            <person name="Zhang J."/>
            <person name="Ye Z."/>
            <person name="Miao C."/>
            <person name="Lin Z."/>
            <person name="Wang H."/>
            <person name="Zhou H."/>
            <person name="Yim W.C."/>
            <person name="Priest H.D."/>
            <person name="Zheng C."/>
            <person name="Woodhouse M."/>
            <person name="Edger P.P."/>
            <person name="Guyot R."/>
            <person name="Guo H.B."/>
            <person name="Guo H."/>
            <person name="Zheng G."/>
            <person name="Singh R."/>
            <person name="Sharma A."/>
            <person name="Min X."/>
            <person name="Zheng Y."/>
            <person name="Lee H."/>
            <person name="Gurtowski J."/>
            <person name="Sedlazeck F.J."/>
            <person name="Harkess A."/>
            <person name="McKain M.R."/>
            <person name="Liao Z."/>
            <person name="Fang J."/>
            <person name="Liu J."/>
            <person name="Zhang X."/>
            <person name="Zhang Q."/>
            <person name="Hu W."/>
            <person name="Qin Y."/>
            <person name="Wang K."/>
            <person name="Chen L.Y."/>
            <person name="Shirley N."/>
            <person name="Lin Y.R."/>
            <person name="Liu L.Y."/>
            <person name="Hernandez A.G."/>
            <person name="Wright C.L."/>
            <person name="Bulone V."/>
            <person name="Tuskan G.A."/>
            <person name="Heath K."/>
            <person name="Zee F."/>
            <person name="Moore P.H."/>
            <person name="Sunkar R."/>
            <person name="Leebens-Mack J.H."/>
            <person name="Mockler T."/>
            <person name="Bennetzen J.L."/>
            <person name="Freeling M."/>
            <person name="Sankoff D."/>
            <person name="Paterson A.H."/>
            <person name="Zhu X."/>
            <person name="Yang X."/>
            <person name="Smith J.A."/>
            <person name="Cushman J.C."/>
            <person name="Paull R.E."/>
            <person name="Yu Q."/>
        </authorList>
    </citation>
    <scope>NUCLEOTIDE SEQUENCE [LARGE SCALE GENOMIC DNA]</scope>
    <source>
        <strain evidence="26">cv. F153</strain>
    </source>
</reference>
<dbReference type="InterPro" id="IPR005150">
    <property type="entry name" value="Cellulose_synth"/>
</dbReference>
<keyword evidence="11 23" id="KW-0862">Zinc</keyword>
<feature type="active site" evidence="19">
    <location>
        <position position="747"/>
    </location>
</feature>
<feature type="transmembrane region" description="Helical" evidence="23">
    <location>
        <begin position="826"/>
        <end position="846"/>
    </location>
</feature>
<feature type="transmembrane region" description="Helical" evidence="23">
    <location>
        <begin position="286"/>
        <end position="305"/>
    </location>
</feature>
<dbReference type="SUPFAM" id="SSF53448">
    <property type="entry name" value="Nucleotide-diphospho-sugar transferases"/>
    <property type="match status" value="1"/>
</dbReference>
<keyword evidence="16" id="KW-0464">Manganese</keyword>
<dbReference type="SUPFAM" id="SSF57850">
    <property type="entry name" value="RING/U-box"/>
    <property type="match status" value="1"/>
</dbReference>
<evidence type="ECO:0000256" key="20">
    <source>
        <dbReference type="PIRSR" id="PIRSR605150-2"/>
    </source>
</evidence>
<dbReference type="GeneID" id="109704771"/>
<keyword evidence="7 23" id="KW-0808">Transferase</keyword>
<evidence type="ECO:0000256" key="16">
    <source>
        <dbReference type="ARBA" id="ARBA00023211"/>
    </source>
</evidence>
<keyword evidence="10 22" id="KW-0863">Zinc-finger</keyword>
<dbReference type="GO" id="GO:0010400">
    <property type="term" value="P:rhamnogalacturonan I side chain metabolic process"/>
    <property type="evidence" value="ECO:0007669"/>
    <property type="project" value="EnsemblPlants"/>
</dbReference>
<feature type="domain" description="RING-type" evidence="25">
    <location>
        <begin position="37"/>
        <end position="83"/>
    </location>
</feature>
<evidence type="ECO:0000256" key="3">
    <source>
        <dbReference type="ARBA" id="ARBA00004768"/>
    </source>
</evidence>
<evidence type="ECO:0000256" key="9">
    <source>
        <dbReference type="ARBA" id="ARBA00022723"/>
    </source>
</evidence>
<comment type="similarity">
    <text evidence="4 23">Belongs to the glycosyltransferase 2 family. Plant cellulose synthase subfamily.</text>
</comment>
<dbReference type="Gramene" id="Aco012076.1.mrna1">
    <property type="protein sequence ID" value="Aco012076.1.mrna1"/>
    <property type="gene ID" value="Aco012076.1.path1"/>
</dbReference>
<dbReference type="RefSeq" id="XP_020081141.1">
    <property type="nucleotide sequence ID" value="XM_020225552.1"/>
</dbReference>
<dbReference type="OrthoDB" id="2161379at2759"/>
<evidence type="ECO:0000256" key="8">
    <source>
        <dbReference type="ARBA" id="ARBA00022692"/>
    </source>
</evidence>
<comment type="subcellular location">
    <subcellularLocation>
        <location evidence="2 23">Cell membrane</location>
        <topology evidence="2 23">Multi-pass membrane protein</topology>
    </subcellularLocation>
</comment>
<dbReference type="PANTHER" id="PTHR13301">
    <property type="entry name" value="X-BOX TRANSCRIPTION FACTOR-RELATED"/>
    <property type="match status" value="1"/>
</dbReference>
<evidence type="ECO:0000256" key="2">
    <source>
        <dbReference type="ARBA" id="ARBA00004651"/>
    </source>
</evidence>
<feature type="transmembrane region" description="Helical" evidence="23">
    <location>
        <begin position="980"/>
        <end position="998"/>
    </location>
</feature>
<evidence type="ECO:0000256" key="6">
    <source>
        <dbReference type="ARBA" id="ARBA00022676"/>
    </source>
</evidence>
<organism evidence="26 27">
    <name type="scientific">Ananas comosus</name>
    <name type="common">Pineapple</name>
    <name type="synonym">Ananas ananas</name>
    <dbReference type="NCBI Taxonomy" id="4615"/>
    <lineage>
        <taxon>Eukaryota</taxon>
        <taxon>Viridiplantae</taxon>
        <taxon>Streptophyta</taxon>
        <taxon>Embryophyta</taxon>
        <taxon>Tracheophyta</taxon>
        <taxon>Spermatophyta</taxon>
        <taxon>Magnoliopsida</taxon>
        <taxon>Liliopsida</taxon>
        <taxon>Poales</taxon>
        <taxon>Bromeliaceae</taxon>
        <taxon>Bromelioideae</taxon>
        <taxon>Ananas</taxon>
    </lineage>
</organism>
<sequence>MEASAGLVAGSHNRNELVLIRGHEEPKQLRALSGQVCEICGDEVGLTVDGDLFVACNECGFPVCRPCYEYERREGTQVCPQCKTRYKRLKGSPRVEGDEDEEDIDDLEHEFNIDDEQNKQQQQLQENRHITEAMLYGKMSYGRGPEDAESNPPQFPPIITSLSRPVSGEFPLSNGHNHGELSSSLHKRIHPYPVSEPGSTRWDEKRDGGWKDRMDEWKSKQGLLGGEPDDVDPDMPLSDEARQPLSRKVSIASSKINPYRMVIVVRLVVLGFFLHYRIVNPVHDAIGLWLTSVVCEIWFAFSWILDQFPKWFPIDRETYLDRLSLRYEREGEPSMLSPVDIFVSTVDPLKEPPLVTANTVLSILAVDYPVDKVSCYVSDDGASMLTFEALSETAEFARKWVPFCKKFTIEPRAPEMYFCQKVDYLKDKVQPTFVKERRAMKREYEEFKVRINALVAKAMKVPPEGWIMQDGTPWPGNNTRDHPGMIQVFLGHSGGHDTEGNELPRLVYVSREKRPGFQHHKKAGAMNALIRVSAVLTNAPFMLNLDCDHYINNSKAIREAMCFLMDPQTGKKVCYVQFPQRFDGIDTNDRYANRNTVFFDINMKGLDGIQGPVYVGTGCVFRRQALYGYNPPKGSKRPKMVSCDCCPCFGRRKKHRFSKDGLAENALEGEMDNNDKELLMSQMNFEKRFGQSAAFVTSTLMEEGGVPPSSSPAALLKEAIHVISCGYEDKTEWGTELGWIYGSITEDILTGFKMHCRGWRSIYCMPKRAAFKGSAPINLSDRLNQVLRWALGSVEIFFSRHSPVWYGYKNGHLRWLERFAYINTTIYPFTALPLLAYCTLPAVCLLTGKFIMPTISTFASLFFIALFISIFATGILELRWSGVSIEEWWRNEQFWVIGGVSAHLFAVIQGLLKVLAGIDTNFTVTSKASNDEEDNFAELYAFKWTTLLIPPTTLLVINLIGVVAGISDAINNGYQSWGPLFGKLFFAFWVIVHLYPFLKGLMGRQNRTPTIVVIWSVLLASIFSLLWVRIDPFVLKARGPDVRQCGINC</sequence>
<dbReference type="Gene3D" id="3.90.550.10">
    <property type="entry name" value="Spore Coat Polysaccharide Biosynthesis Protein SpsA, Chain A"/>
    <property type="match status" value="1"/>
</dbReference>
<dbReference type="GO" id="GO:0009834">
    <property type="term" value="P:plant-type secondary cell wall biogenesis"/>
    <property type="evidence" value="ECO:0007669"/>
    <property type="project" value="EnsemblPlants"/>
</dbReference>
<keyword evidence="14" id="KW-0175">Coiled coil</keyword>
<dbReference type="CDD" id="cd16617">
    <property type="entry name" value="mRING-HC-C4C4_CesA"/>
    <property type="match status" value="1"/>
</dbReference>
<feature type="transmembrane region" description="Helical" evidence="23">
    <location>
        <begin position="259"/>
        <end position="279"/>
    </location>
</feature>
<feature type="active site" evidence="19">
    <location>
        <position position="380"/>
    </location>
</feature>
<feature type="binding site" evidence="21">
    <location>
        <position position="522"/>
    </location>
    <ligand>
        <name>Mn(2+)</name>
        <dbReference type="ChEBI" id="CHEBI:29035"/>
    </ligand>
</feature>
<keyword evidence="15 23" id="KW-0472">Membrane</keyword>
<keyword evidence="9 23" id="KW-0479">Metal-binding</keyword>
<comment type="cofactor">
    <cofactor evidence="23">
        <name>Zn(2+)</name>
        <dbReference type="ChEBI" id="CHEBI:29105"/>
    </cofactor>
    <text evidence="23">Binds 2 Zn(2+) ions per subunit.</text>
</comment>
<keyword evidence="5 23" id="KW-1003">Cell membrane</keyword>
<dbReference type="GO" id="GO:0010330">
    <property type="term" value="C:cellulose synthase complex"/>
    <property type="evidence" value="ECO:0007669"/>
    <property type="project" value="EnsemblPlants"/>
</dbReference>
<evidence type="ECO:0000256" key="1">
    <source>
        <dbReference type="ARBA" id="ARBA00001936"/>
    </source>
</evidence>
<dbReference type="Pfam" id="PF14569">
    <property type="entry name" value="zf-UDP"/>
    <property type="match status" value="1"/>
</dbReference>
<evidence type="ECO:0000256" key="19">
    <source>
        <dbReference type="PIRSR" id="PIRSR605150-1"/>
    </source>
</evidence>
<evidence type="ECO:0000256" key="22">
    <source>
        <dbReference type="PROSITE-ProRule" id="PRU00175"/>
    </source>
</evidence>
<dbReference type="EC" id="2.4.1.12" evidence="23"/>
<dbReference type="FunFam" id="3.30.40.10:FF:000031">
    <property type="entry name" value="Cellulose synthase"/>
    <property type="match status" value="1"/>
</dbReference>
<protein>
    <recommendedName>
        <fullName evidence="23">Cellulose synthase</fullName>
        <ecNumber evidence="23">2.4.1.12</ecNumber>
    </recommendedName>
</protein>
<evidence type="ECO:0000313" key="26">
    <source>
        <dbReference type="Proteomes" id="UP000515123"/>
    </source>
</evidence>
<evidence type="ECO:0000256" key="10">
    <source>
        <dbReference type="ARBA" id="ARBA00022771"/>
    </source>
</evidence>
<evidence type="ECO:0000256" key="14">
    <source>
        <dbReference type="ARBA" id="ARBA00023054"/>
    </source>
</evidence>
<dbReference type="InterPro" id="IPR027934">
    <property type="entry name" value="CES_Znf_RING"/>
</dbReference>
<feature type="binding site" evidence="21">
    <location>
        <position position="546"/>
    </location>
    <ligand>
        <name>Mn(2+)</name>
        <dbReference type="ChEBI" id="CHEBI:29035"/>
    </ligand>
</feature>
<dbReference type="Gene3D" id="3.30.40.10">
    <property type="entry name" value="Zinc/RING finger domain, C3HC4 (zinc finger)"/>
    <property type="match status" value="1"/>
</dbReference>
<evidence type="ECO:0000256" key="7">
    <source>
        <dbReference type="ARBA" id="ARBA00022679"/>
    </source>
</evidence>
<comment type="pathway">
    <text evidence="3 23">Glycan metabolism; plant cellulose biosynthesis.</text>
</comment>
<evidence type="ECO:0000259" key="25">
    <source>
        <dbReference type="PROSITE" id="PS50089"/>
    </source>
</evidence>
<feature type="binding site" evidence="20">
    <location>
        <position position="351"/>
    </location>
    <ligand>
        <name>UDP-alpha-D-glucose</name>
        <dbReference type="ChEBI" id="CHEBI:58885"/>
    </ligand>
</feature>
<accession>A0A6P5ECR9</accession>
<feature type="transmembrane region" description="Helical" evidence="23">
    <location>
        <begin position="939"/>
        <end position="960"/>
    </location>
</feature>
<evidence type="ECO:0000256" key="13">
    <source>
        <dbReference type="ARBA" id="ARBA00022989"/>
    </source>
</evidence>
<feature type="compositionally biased region" description="Polar residues" evidence="24">
    <location>
        <begin position="174"/>
        <end position="184"/>
    </location>
</feature>
<name>A0A6P5ECR9_ANACO</name>
<dbReference type="GO" id="GO:0005886">
    <property type="term" value="C:plasma membrane"/>
    <property type="evidence" value="ECO:0007669"/>
    <property type="project" value="UniProtKB-SubCell"/>
</dbReference>
<reference evidence="27" key="2">
    <citation type="submission" date="2025-08" db="UniProtKB">
        <authorList>
            <consortium name="RefSeq"/>
        </authorList>
    </citation>
    <scope>IDENTIFICATION</scope>
    <source>
        <tissue evidence="27">Leaf</tissue>
    </source>
</reference>
<dbReference type="PROSITE" id="PS50089">
    <property type="entry name" value="ZF_RING_2"/>
    <property type="match status" value="1"/>
</dbReference>
<keyword evidence="26" id="KW-1185">Reference proteome</keyword>
<keyword evidence="17 23" id="KW-0961">Cell wall biogenesis/degradation</keyword>
<feature type="compositionally biased region" description="Basic and acidic residues" evidence="24">
    <location>
        <begin position="201"/>
        <end position="219"/>
    </location>
</feature>
<evidence type="ECO:0000256" key="17">
    <source>
        <dbReference type="ARBA" id="ARBA00023316"/>
    </source>
</evidence>
<proteinExistence type="inferred from homology"/>
<evidence type="ECO:0000256" key="4">
    <source>
        <dbReference type="ARBA" id="ARBA00007548"/>
    </source>
</evidence>
<feature type="binding site" evidence="20">
    <location>
        <position position="521"/>
    </location>
    <ligand>
        <name>UDP-alpha-D-glucose</name>
        <dbReference type="ChEBI" id="CHEBI:58885"/>
    </ligand>
</feature>
<feature type="region of interest" description="Disordered" evidence="24">
    <location>
        <begin position="140"/>
        <end position="242"/>
    </location>
</feature>
<feature type="transmembrane region" description="Helical" evidence="23">
    <location>
        <begin position="858"/>
        <end position="876"/>
    </location>
</feature>
<evidence type="ECO:0000256" key="23">
    <source>
        <dbReference type="RuleBase" id="RU361116"/>
    </source>
</evidence>
<gene>
    <name evidence="27" type="primary">LOC109704771</name>
</gene>
<evidence type="ECO:0000256" key="11">
    <source>
        <dbReference type="ARBA" id="ARBA00022833"/>
    </source>
</evidence>
<keyword evidence="12 23" id="KW-0135">Cellulose biosynthesis</keyword>
<feature type="transmembrane region" description="Helical" evidence="23">
    <location>
        <begin position="896"/>
        <end position="918"/>
    </location>
</feature>
<dbReference type="AlphaFoldDB" id="A0A6P5ECR9"/>
<evidence type="ECO:0000256" key="15">
    <source>
        <dbReference type="ARBA" id="ARBA00023136"/>
    </source>
</evidence>
<dbReference type="FunFam" id="3.90.550.10:FF:000009">
    <property type="entry name" value="Cellulose synthase"/>
    <property type="match status" value="1"/>
</dbReference>
<keyword evidence="8 23" id="KW-0812">Transmembrane</keyword>
<feature type="binding site" evidence="20">
    <location>
        <position position="350"/>
    </location>
    <ligand>
        <name>UDP-alpha-D-glucose</name>
        <dbReference type="ChEBI" id="CHEBI:58885"/>
    </ligand>
</feature>
<keyword evidence="13 23" id="KW-1133">Transmembrane helix</keyword>
<dbReference type="GO" id="GO:0016760">
    <property type="term" value="F:cellulose synthase (UDP-forming) activity"/>
    <property type="evidence" value="ECO:0007669"/>
    <property type="project" value="UniProtKB-EC"/>
</dbReference>
<dbReference type="Pfam" id="PF03552">
    <property type="entry name" value="Cellulose_synt"/>
    <property type="match status" value="1"/>
</dbReference>
<feature type="transmembrane region" description="Helical" evidence="23">
    <location>
        <begin position="1010"/>
        <end position="1030"/>
    </location>
</feature>
<dbReference type="InterPro" id="IPR013083">
    <property type="entry name" value="Znf_RING/FYVE/PHD"/>
</dbReference>
<evidence type="ECO:0000256" key="18">
    <source>
        <dbReference type="ARBA" id="ARBA00048682"/>
    </source>
</evidence>
<evidence type="ECO:0000256" key="12">
    <source>
        <dbReference type="ARBA" id="ARBA00022916"/>
    </source>
</evidence>